<gene>
    <name evidence="2" type="ORF">WKV44_03360</name>
</gene>
<dbReference type="RefSeq" id="WP_420069019.1">
    <property type="nucleotide sequence ID" value="NZ_JBCHKQ010000001.1"/>
</dbReference>
<name>A0ABU9UA87_9SPIR</name>
<dbReference type="Proteomes" id="UP001466331">
    <property type="component" value="Unassembled WGS sequence"/>
</dbReference>
<evidence type="ECO:0000313" key="3">
    <source>
        <dbReference type="Proteomes" id="UP001466331"/>
    </source>
</evidence>
<keyword evidence="1" id="KW-0472">Membrane</keyword>
<comment type="caution">
    <text evidence="2">The sequence shown here is derived from an EMBL/GenBank/DDBJ whole genome shotgun (WGS) entry which is preliminary data.</text>
</comment>
<reference evidence="2 3" key="1">
    <citation type="submission" date="2024-03" db="EMBL/GenBank/DDBJ databases">
        <title>Ignisphaera cupida sp. nov., a hyperthermophilic hydrolytic archaeon from a hot spring of Kamchatka, and proposal of Ignisphaeraceae fam. nov.</title>
        <authorList>
            <person name="Podosokorskaya O.A."/>
            <person name="Elcheninov A.G."/>
            <person name="Maltseva A.I."/>
            <person name="Zayulina K.S."/>
            <person name="Novikov A."/>
            <person name="Merkel A.Y."/>
        </authorList>
    </citation>
    <scope>NUCLEOTIDE SEQUENCE [LARGE SCALE GENOMIC DNA]</scope>
    <source>
        <strain evidence="2 3">38H-sp</strain>
    </source>
</reference>
<proteinExistence type="predicted"/>
<accession>A0ABU9UA87</accession>
<organism evidence="2 3">
    <name type="scientific">Rarispira pelagica</name>
    <dbReference type="NCBI Taxonomy" id="3141764"/>
    <lineage>
        <taxon>Bacteria</taxon>
        <taxon>Pseudomonadati</taxon>
        <taxon>Spirochaetota</taxon>
        <taxon>Spirochaetia</taxon>
        <taxon>Winmispirales</taxon>
        <taxon>Winmispiraceae</taxon>
        <taxon>Rarispira</taxon>
    </lineage>
</organism>
<evidence type="ECO:0000256" key="1">
    <source>
        <dbReference type="SAM" id="Phobius"/>
    </source>
</evidence>
<evidence type="ECO:0000313" key="2">
    <source>
        <dbReference type="EMBL" id="MEM5947576.1"/>
    </source>
</evidence>
<keyword evidence="3" id="KW-1185">Reference proteome</keyword>
<sequence>MIVNTANITEKTTAIFYLKPVKTNLEQSIQAIDNIYASKSYLLTVLFIAIIVALIFTIVFILIKKKSPIKKNLEIISSMRAGISIKLPRDYARRMLFAIQQAESSGETGRLVYVLSPGCFAQIKASVCIDNATGRQTVFSDTRIMHVHPLAEEKTEKSIITTIAIDYSRKYRTDYTEEQESVYSFESARTIWKIYRSANITFENPLKDPLCPYCKTPLPEEADSPLCTYCEKDLSTGDTAPILYDIQSPLTTAIKTVLDTKLGKTEAKDIETEDNIKALILSAIFPEANINTKKTIMTMEAREEITRLIRAGNLFPFHFNINYTKTLPIKEEGRISLLVGITLTRALIKEDLFDIVDPVPITRHYILEGHQEHNNTIIESIISLTQQEKNPYYKKIRNIIDNMLSSEEKASLIISSILLTQQISIPEISESMESLIQKTRTTTLIRHSLPYIARGKQGILLPASKTAKNKLRTQLEKFSSYLKKTTIENTYLEYFKEILTE</sequence>
<keyword evidence="1" id="KW-0812">Transmembrane</keyword>
<dbReference type="EMBL" id="JBCHKQ010000001">
    <property type="protein sequence ID" value="MEM5947576.1"/>
    <property type="molecule type" value="Genomic_DNA"/>
</dbReference>
<keyword evidence="1" id="KW-1133">Transmembrane helix</keyword>
<feature type="transmembrane region" description="Helical" evidence="1">
    <location>
        <begin position="41"/>
        <end position="63"/>
    </location>
</feature>
<protein>
    <submittedName>
        <fullName evidence="2">Uncharacterized protein</fullName>
    </submittedName>
</protein>